<dbReference type="EMBL" id="JAMKFB020000022">
    <property type="protein sequence ID" value="KAL0160403.1"/>
    <property type="molecule type" value="Genomic_DNA"/>
</dbReference>
<feature type="compositionally biased region" description="Acidic residues" evidence="1">
    <location>
        <begin position="1"/>
        <end position="15"/>
    </location>
</feature>
<protein>
    <submittedName>
        <fullName evidence="2">Uncharacterized protein</fullName>
    </submittedName>
</protein>
<feature type="region of interest" description="Disordered" evidence="1">
    <location>
        <begin position="1"/>
        <end position="87"/>
    </location>
</feature>
<proteinExistence type="predicted"/>
<name>A0ABD0NED9_CIRMR</name>
<accession>A0ABD0NED9</accession>
<feature type="non-terminal residue" evidence="2">
    <location>
        <position position="87"/>
    </location>
</feature>
<sequence length="87" mass="9828">GSVLSDDLDEPELILDAEPRYASPLTTVDLPPGLEREMAVDEDEDDEEQEMDTMMDQETSKVKGDSLPSYWSEKTRSWEEPTASSPY</sequence>
<evidence type="ECO:0000256" key="1">
    <source>
        <dbReference type="SAM" id="MobiDB-lite"/>
    </source>
</evidence>
<reference evidence="2 3" key="1">
    <citation type="submission" date="2024-05" db="EMBL/GenBank/DDBJ databases">
        <title>Genome sequencing and assembly of Indian major carp, Cirrhinus mrigala (Hamilton, 1822).</title>
        <authorList>
            <person name="Mohindra V."/>
            <person name="Chowdhury L.M."/>
            <person name="Lal K."/>
            <person name="Jena J.K."/>
        </authorList>
    </citation>
    <scope>NUCLEOTIDE SEQUENCE [LARGE SCALE GENOMIC DNA]</scope>
    <source>
        <strain evidence="2">CM1030</strain>
        <tissue evidence="2">Blood</tissue>
    </source>
</reference>
<feature type="non-terminal residue" evidence="2">
    <location>
        <position position="1"/>
    </location>
</feature>
<dbReference type="AlphaFoldDB" id="A0ABD0NED9"/>
<feature type="compositionally biased region" description="Acidic residues" evidence="1">
    <location>
        <begin position="40"/>
        <end position="55"/>
    </location>
</feature>
<evidence type="ECO:0000313" key="3">
    <source>
        <dbReference type="Proteomes" id="UP001529510"/>
    </source>
</evidence>
<comment type="caution">
    <text evidence="2">The sequence shown here is derived from an EMBL/GenBank/DDBJ whole genome shotgun (WGS) entry which is preliminary data.</text>
</comment>
<gene>
    <name evidence="2" type="ORF">M9458_044128</name>
</gene>
<evidence type="ECO:0000313" key="2">
    <source>
        <dbReference type="EMBL" id="KAL0160403.1"/>
    </source>
</evidence>
<organism evidence="2 3">
    <name type="scientific">Cirrhinus mrigala</name>
    <name type="common">Mrigala</name>
    <dbReference type="NCBI Taxonomy" id="683832"/>
    <lineage>
        <taxon>Eukaryota</taxon>
        <taxon>Metazoa</taxon>
        <taxon>Chordata</taxon>
        <taxon>Craniata</taxon>
        <taxon>Vertebrata</taxon>
        <taxon>Euteleostomi</taxon>
        <taxon>Actinopterygii</taxon>
        <taxon>Neopterygii</taxon>
        <taxon>Teleostei</taxon>
        <taxon>Ostariophysi</taxon>
        <taxon>Cypriniformes</taxon>
        <taxon>Cyprinidae</taxon>
        <taxon>Labeoninae</taxon>
        <taxon>Labeonini</taxon>
        <taxon>Cirrhinus</taxon>
    </lineage>
</organism>
<dbReference type="Proteomes" id="UP001529510">
    <property type="component" value="Unassembled WGS sequence"/>
</dbReference>
<keyword evidence="3" id="KW-1185">Reference proteome</keyword>